<name>M1W203_CLAP2</name>
<organism evidence="1 2">
    <name type="scientific">Claviceps purpurea (strain 20.1)</name>
    <name type="common">Ergot fungus</name>
    <name type="synonym">Sphacelia segetum</name>
    <dbReference type="NCBI Taxonomy" id="1111077"/>
    <lineage>
        <taxon>Eukaryota</taxon>
        <taxon>Fungi</taxon>
        <taxon>Dikarya</taxon>
        <taxon>Ascomycota</taxon>
        <taxon>Pezizomycotina</taxon>
        <taxon>Sordariomycetes</taxon>
        <taxon>Hypocreomycetidae</taxon>
        <taxon>Hypocreales</taxon>
        <taxon>Clavicipitaceae</taxon>
        <taxon>Claviceps</taxon>
    </lineage>
</organism>
<dbReference type="Proteomes" id="UP000016801">
    <property type="component" value="Unassembled WGS sequence"/>
</dbReference>
<dbReference type="AlphaFoldDB" id="M1W203"/>
<proteinExistence type="predicted"/>
<gene>
    <name evidence="1" type="ORF">CPUR_00692</name>
</gene>
<keyword evidence="2" id="KW-1185">Reference proteome</keyword>
<dbReference type="VEuPathDB" id="FungiDB:CPUR_00692"/>
<comment type="caution">
    <text evidence="1">The sequence shown here is derived from an EMBL/GenBank/DDBJ whole genome shotgun (WGS) entry which is preliminary data.</text>
</comment>
<sequence length="133" mass="14835">MILECPGATWRALLTGEAAALPLNVSLHQRYLRIPCILTSNVRLDVLDGASRDRPLNNADPLSPLETTTLRDYVNRFVRGLYDKSVMQEAIGQSVLISDSLRSAFEIVQRAGSIQGVKTDIARQESRMHGMRR</sequence>
<reference evidence="1 2" key="1">
    <citation type="journal article" date="2013" name="PLoS Genet.">
        <title>Plant-symbiotic fungi as chemical engineers: Multi-genome analysis of the Clavicipitaceae reveals dynamics of alkaloid loci.</title>
        <authorList>
            <person name="Schardl C.L."/>
            <person name="Young C.A."/>
            <person name="Hesse U."/>
            <person name="Amyotte S.G."/>
            <person name="Andreeva K."/>
            <person name="Calie P.J."/>
            <person name="Fleetwood D.J."/>
            <person name="Haws D.C."/>
            <person name="Moore N."/>
            <person name="Oeser B."/>
            <person name="Panaccione D.G."/>
            <person name="Schweri K.K."/>
            <person name="Voisey C.R."/>
            <person name="Farman M.L."/>
            <person name="Jaromczyk J.W."/>
            <person name="Roe B.A."/>
            <person name="O'Sullivan D.M."/>
            <person name="Scott B."/>
            <person name="Tudzynski P."/>
            <person name="An Z."/>
            <person name="Arnaoudova E.G."/>
            <person name="Bullock C.T."/>
            <person name="Charlton N.D."/>
            <person name="Chen L."/>
            <person name="Cox M."/>
            <person name="Dinkins R.D."/>
            <person name="Florea S."/>
            <person name="Glenn A.E."/>
            <person name="Gordon A."/>
            <person name="Gueldener U."/>
            <person name="Harris D.R."/>
            <person name="Hollin W."/>
            <person name="Jaromczyk J."/>
            <person name="Johnson R.D."/>
            <person name="Khan A.K."/>
            <person name="Leistner E."/>
            <person name="Leuchtmann A."/>
            <person name="Li C."/>
            <person name="Liu J."/>
            <person name="Liu J."/>
            <person name="Liu M."/>
            <person name="Mace W."/>
            <person name="Machado C."/>
            <person name="Nagabhyru P."/>
            <person name="Pan J."/>
            <person name="Schmid J."/>
            <person name="Sugawara K."/>
            <person name="Steiner U."/>
            <person name="Takach J.E."/>
            <person name="Tanaka E."/>
            <person name="Webb J.S."/>
            <person name="Wilson E.V."/>
            <person name="Wiseman J.L."/>
            <person name="Yoshida R."/>
            <person name="Zeng Z."/>
        </authorList>
    </citation>
    <scope>NUCLEOTIDE SEQUENCE [LARGE SCALE GENOMIC DNA]</scope>
    <source>
        <strain evidence="1 2">20.1</strain>
    </source>
</reference>
<dbReference type="OrthoDB" id="5149237at2759"/>
<dbReference type="EMBL" id="CAGA01000003">
    <property type="protein sequence ID" value="CCE27220.1"/>
    <property type="molecule type" value="Genomic_DNA"/>
</dbReference>
<accession>M1W203</accession>
<protein>
    <submittedName>
        <fullName evidence="1">Uncharacterized protein</fullName>
    </submittedName>
</protein>
<evidence type="ECO:0000313" key="2">
    <source>
        <dbReference type="Proteomes" id="UP000016801"/>
    </source>
</evidence>
<dbReference type="HOGENOM" id="CLU_1906520_0_0_1"/>
<evidence type="ECO:0000313" key="1">
    <source>
        <dbReference type="EMBL" id="CCE27220.1"/>
    </source>
</evidence>